<evidence type="ECO:0000256" key="1">
    <source>
        <dbReference type="SAM" id="MobiDB-lite"/>
    </source>
</evidence>
<evidence type="ECO:0000313" key="2">
    <source>
        <dbReference type="EMBL" id="SET92128.1"/>
    </source>
</evidence>
<feature type="compositionally biased region" description="Basic and acidic residues" evidence="1">
    <location>
        <begin position="332"/>
        <end position="351"/>
    </location>
</feature>
<evidence type="ECO:0008006" key="4">
    <source>
        <dbReference type="Google" id="ProtNLM"/>
    </source>
</evidence>
<dbReference type="InterPro" id="IPR027417">
    <property type="entry name" value="P-loop_NTPase"/>
</dbReference>
<name>A0A1I0I656_9ACTN</name>
<gene>
    <name evidence="2" type="ORF">SAMN04488546_4242</name>
</gene>
<feature type="region of interest" description="Disordered" evidence="1">
    <location>
        <begin position="326"/>
        <end position="359"/>
    </location>
</feature>
<sequence>MPTAGPLPQIDLARIRQHETSQQRAWEELGYILVPDIDGLPLGTRLQRRATPDAGVEFSCAAPPPGDGTWAWQAKYLFRLDADAFKQMTRSAEDALDANPTLTRYAFILPVDRTSIARGKAKGGMQRWHESVAAWEAAAAARGMTVEFVYIGHSDVVTALSQDQHAGAVRYFFDERLFTNEFFRHQVEREIVNLGGRYDPSVHVELDVADAIDALCRSPRWAERLAGLVRDVAKRDMILRHLAASSHVAEQPDLAAAVTDAADSAARAGKVLDASRRRLTTADGAVLSELRAAVDACAVAARRAEETLHDAAARIVVAVRPATPLRTGRRRSAAERPAPDRDPAQARRDAMYDAAAEASAARRSAETAAHALSGRQARAADAGALLIEGPAGCGKSHLVADAAAARAREGLPTLLVLGQHLQLRPVWQQIAQTVDLPMTGQELRAALEVAARVRGAGRALIIIDAVNEGPGPALWRDQLNGFLADIARHPWLAVVLTIRDTYAPTVLPDDLPTGSAVRLIHPGLTGHEGEALVRYAEHYGLRLPDLPPLLPELRNPLFLRSMCLSVRARGLDSVPREAASLTWVFDGLLEAVNRAISDPARLDVDPSDDLVRRAADALARAMLDADVEALPLHAAREICLGLHPETKHSKSLLTALIADGILLRETSTTGDGAAPQEIVRFTYQRLADHLRADAILAAHADDAALRDAVLALASGPGAWARAGLLEALVLLTPERRGRELADVTGVRPRRRAARRPYRALTKTQVHNAYLQDVLRRAFFDTLPWRAPASFTDRTHELLQRYLDTGAIGEHDWLALLISLACVPDHPLNAHRLDAALHRLNLPERDLHWSEPLLSIWGDDFDPITRSIDWAWSPTSTPADDVAELAATLLAWFCTSPNRRLRDTATKALVRLLDGRTAVAAQLVERFAGVDDPYVTERVLAAACGHALRHRSVQLERLDDIAALGRAVYDAVFAVDRPTAHALIRHYARTAVETIDTALRAHGRQLDRDLSAAVPPYTSNWPLTAPPLRTLAHQYGRPGQRYLTTATVLGFDFQQYTIERGLAAEFALPNQARRQAARRAAARREAEAARTVLLDALPPTGRQAVADFLGRADAPGDDGLPRWAVVRVLEDRIPASARPALDRLERARHRADDRGPVRPDPDLLGRWIAARVLDLGWTSERFDDRDRMLSRARSAGWSQTERFGKKYAWIAYHELVGQLGDHCQLHESWQDARPESYDTPFQVGGAVDLDPSVVLRGDEPPQDTAAGRLRALRNRDERRDAWWLAAHVHSPSADRDGAGWLHDPSDIPAPHELLAATDPAGGVWLAAESHTTWTGAGRADDNKRQLWIRAQANIVRTADLDAFRTWAPEQNWMGLWMPTPSEHPTGYLGGYPDQQPWQARMAEVDAERRSFAEAHPYDPPGWQRTTQHGAPDAPFALATTGYDSSGSRDSSAIDLPRAVLPAPALLDLLDARWSGGDPADARQLGLGPVETEYSWTSQGRIVAFSTAGRSFGSTTMLFIRADALADALGRADLAMWTWLLGEKIHWLGAEPQPQRADIYAAADLTFDRPRVWGLTVDHVDWDGQDQSRSRLVRQRLP</sequence>
<dbReference type="RefSeq" id="WP_091447969.1">
    <property type="nucleotide sequence ID" value="NZ_FOIE01000010.1"/>
</dbReference>
<dbReference type="Proteomes" id="UP000198507">
    <property type="component" value="Unassembled WGS sequence"/>
</dbReference>
<organism evidence="2 3">
    <name type="scientific">Geodermatophilus poikilotrophus</name>
    <dbReference type="NCBI Taxonomy" id="1333667"/>
    <lineage>
        <taxon>Bacteria</taxon>
        <taxon>Bacillati</taxon>
        <taxon>Actinomycetota</taxon>
        <taxon>Actinomycetes</taxon>
        <taxon>Geodermatophilales</taxon>
        <taxon>Geodermatophilaceae</taxon>
        <taxon>Geodermatophilus</taxon>
    </lineage>
</organism>
<dbReference type="EMBL" id="FOIE01000010">
    <property type="protein sequence ID" value="SET92128.1"/>
    <property type="molecule type" value="Genomic_DNA"/>
</dbReference>
<dbReference type="SUPFAM" id="SSF52540">
    <property type="entry name" value="P-loop containing nucleoside triphosphate hydrolases"/>
    <property type="match status" value="1"/>
</dbReference>
<dbReference type="OrthoDB" id="9757917at2"/>
<keyword evidence="3" id="KW-1185">Reference proteome</keyword>
<proteinExistence type="predicted"/>
<evidence type="ECO:0000313" key="3">
    <source>
        <dbReference type="Proteomes" id="UP000198507"/>
    </source>
</evidence>
<protein>
    <recommendedName>
        <fullName evidence="4">ATP-binding protein</fullName>
    </recommendedName>
</protein>
<reference evidence="3" key="1">
    <citation type="submission" date="2016-10" db="EMBL/GenBank/DDBJ databases">
        <authorList>
            <person name="Varghese N."/>
            <person name="Submissions S."/>
        </authorList>
    </citation>
    <scope>NUCLEOTIDE SEQUENCE [LARGE SCALE GENOMIC DNA]</scope>
    <source>
        <strain evidence="3">DSM 44209</strain>
    </source>
</reference>
<accession>A0A1I0I656</accession>